<dbReference type="InterPro" id="IPR035979">
    <property type="entry name" value="RBD_domain_sf"/>
</dbReference>
<accession>A0AAJ7E1E2</accession>
<feature type="region of interest" description="Disordered" evidence="5">
    <location>
        <begin position="379"/>
        <end position="400"/>
    </location>
</feature>
<dbReference type="InterPro" id="IPR000504">
    <property type="entry name" value="RRM_dom"/>
</dbReference>
<dbReference type="KEGG" id="csol:105367308"/>
<evidence type="ECO:0000259" key="7">
    <source>
        <dbReference type="PROSITE" id="PS50961"/>
    </source>
</evidence>
<protein>
    <submittedName>
        <fullName evidence="10">La protein homolog</fullName>
    </submittedName>
</protein>
<dbReference type="PROSITE" id="PS51939">
    <property type="entry name" value="XRRM"/>
    <property type="match status" value="1"/>
</dbReference>
<dbReference type="InterPro" id="IPR002344">
    <property type="entry name" value="Lupus_La"/>
</dbReference>
<dbReference type="Gene3D" id="3.30.70.330">
    <property type="match status" value="2"/>
</dbReference>
<dbReference type="PRINTS" id="PR00302">
    <property type="entry name" value="LUPUSLA"/>
</dbReference>
<dbReference type="AlphaFoldDB" id="A0AAJ7E1E2"/>
<dbReference type="PANTHER" id="PTHR22792">
    <property type="entry name" value="LUPUS LA PROTEIN-RELATED"/>
    <property type="match status" value="1"/>
</dbReference>
<feature type="compositionally biased region" description="Basic and acidic residues" evidence="5">
    <location>
        <begin position="1"/>
        <end position="32"/>
    </location>
</feature>
<dbReference type="Proteomes" id="UP000695007">
    <property type="component" value="Unplaced"/>
</dbReference>
<keyword evidence="9" id="KW-1185">Reference proteome</keyword>
<feature type="region of interest" description="Disordered" evidence="5">
    <location>
        <begin position="1"/>
        <end position="56"/>
    </location>
</feature>
<dbReference type="Pfam" id="PF00076">
    <property type="entry name" value="RRM_1"/>
    <property type="match status" value="1"/>
</dbReference>
<evidence type="ECO:0000256" key="1">
    <source>
        <dbReference type="ARBA" id="ARBA00004123"/>
    </source>
</evidence>
<dbReference type="InterPro" id="IPR036388">
    <property type="entry name" value="WH-like_DNA-bd_sf"/>
</dbReference>
<comment type="subcellular location">
    <subcellularLocation>
        <location evidence="1">Nucleus</location>
    </subcellularLocation>
</comment>
<dbReference type="GO" id="GO:0010494">
    <property type="term" value="C:cytoplasmic stress granule"/>
    <property type="evidence" value="ECO:0007669"/>
    <property type="project" value="TreeGrafter"/>
</dbReference>
<feature type="compositionally biased region" description="Basic residues" evidence="5">
    <location>
        <begin position="384"/>
        <end position="400"/>
    </location>
</feature>
<dbReference type="GO" id="GO:1990904">
    <property type="term" value="C:ribonucleoprotein complex"/>
    <property type="evidence" value="ECO:0007669"/>
    <property type="project" value="UniProtKB-UniRule"/>
</dbReference>
<dbReference type="PROSITE" id="PS50102">
    <property type="entry name" value="RRM"/>
    <property type="match status" value="1"/>
</dbReference>
<dbReference type="SUPFAM" id="SSF46785">
    <property type="entry name" value="Winged helix' DNA-binding domain"/>
    <property type="match status" value="1"/>
</dbReference>
<evidence type="ECO:0000259" key="8">
    <source>
        <dbReference type="PROSITE" id="PS51939"/>
    </source>
</evidence>
<dbReference type="RefSeq" id="XP_011504265.1">
    <property type="nucleotide sequence ID" value="XM_011505963.1"/>
</dbReference>
<dbReference type="GeneID" id="105367308"/>
<name>A0AAJ7E1E2_9HYME</name>
<sequence>MEEIKNDTQQEANLDKKENFSKEEVKTDDKPVDANTETEETEKCNNDDVDTEPSEVPNELLNKIRKQVEFYFGDVNMQRDKFLIEQSKLDNGWIPMTIMLNFKMLSSLSKSFDVILKALENSDLIEVSVDKKKIRRTLEKPLPIYDSNYKKAQESRTIYLKGFPLDITIETLKSHFESVDSIEAIIMRKYKKGKEYFFKGSIFLQFKTLDDAKAFIEQESIKYKDTELIKLWSVDYTASKEKERDERRQKKIKTQNTNKSSNTKEPKHKNNIEDKIKLPKGCLIHISNIHKNITKDEIKQKIIQLKGEVAYVEYKSGDIEGWIRLQGENSAIDLLKKLNTNVITINDCDINCKLLEGEEEEAYLTKIQENMVNHRLNYRDKGRNSRKGFKRRHSPSKFRNTKQMYLDPQLTC</sequence>
<dbReference type="InterPro" id="IPR012677">
    <property type="entry name" value="Nucleotide-bd_a/b_plait_sf"/>
</dbReference>
<evidence type="ECO:0000256" key="5">
    <source>
        <dbReference type="SAM" id="MobiDB-lite"/>
    </source>
</evidence>
<dbReference type="CTD" id="35305"/>
<dbReference type="PROSITE" id="PS50961">
    <property type="entry name" value="HTH_LA"/>
    <property type="match status" value="1"/>
</dbReference>
<keyword evidence="3" id="KW-0539">Nucleus</keyword>
<dbReference type="GO" id="GO:0003729">
    <property type="term" value="F:mRNA binding"/>
    <property type="evidence" value="ECO:0007669"/>
    <property type="project" value="TreeGrafter"/>
</dbReference>
<organism evidence="9 10">
    <name type="scientific">Ceratosolen solmsi marchali</name>
    <dbReference type="NCBI Taxonomy" id="326594"/>
    <lineage>
        <taxon>Eukaryota</taxon>
        <taxon>Metazoa</taxon>
        <taxon>Ecdysozoa</taxon>
        <taxon>Arthropoda</taxon>
        <taxon>Hexapoda</taxon>
        <taxon>Insecta</taxon>
        <taxon>Pterygota</taxon>
        <taxon>Neoptera</taxon>
        <taxon>Endopterygota</taxon>
        <taxon>Hymenoptera</taxon>
        <taxon>Apocrita</taxon>
        <taxon>Proctotrupomorpha</taxon>
        <taxon>Chalcidoidea</taxon>
        <taxon>Agaonidae</taxon>
        <taxon>Agaoninae</taxon>
        <taxon>Ceratosolen</taxon>
    </lineage>
</organism>
<evidence type="ECO:0000256" key="3">
    <source>
        <dbReference type="ARBA" id="ARBA00023242"/>
    </source>
</evidence>
<dbReference type="GO" id="GO:0005829">
    <property type="term" value="C:cytosol"/>
    <property type="evidence" value="ECO:0007669"/>
    <property type="project" value="TreeGrafter"/>
</dbReference>
<feature type="region of interest" description="Disordered" evidence="5">
    <location>
        <begin position="243"/>
        <end position="270"/>
    </location>
</feature>
<evidence type="ECO:0000313" key="10">
    <source>
        <dbReference type="RefSeq" id="XP_011504265.1"/>
    </source>
</evidence>
<dbReference type="PANTHER" id="PTHR22792:SF166">
    <property type="entry name" value="LUPUS LA PROTEIN HOMOLOG"/>
    <property type="match status" value="1"/>
</dbReference>
<evidence type="ECO:0000313" key="9">
    <source>
        <dbReference type="Proteomes" id="UP000695007"/>
    </source>
</evidence>
<proteinExistence type="predicted"/>
<dbReference type="Pfam" id="PF08777">
    <property type="entry name" value="RRM_3"/>
    <property type="match status" value="1"/>
</dbReference>
<dbReference type="GO" id="GO:0008033">
    <property type="term" value="P:tRNA processing"/>
    <property type="evidence" value="ECO:0007669"/>
    <property type="project" value="TreeGrafter"/>
</dbReference>
<dbReference type="GO" id="GO:0005634">
    <property type="term" value="C:nucleus"/>
    <property type="evidence" value="ECO:0007669"/>
    <property type="project" value="UniProtKB-SubCell"/>
</dbReference>
<evidence type="ECO:0000259" key="6">
    <source>
        <dbReference type="PROSITE" id="PS50102"/>
    </source>
</evidence>
<dbReference type="SUPFAM" id="SSF54928">
    <property type="entry name" value="RNA-binding domain, RBD"/>
    <property type="match status" value="2"/>
</dbReference>
<feature type="domain" description="HTH La-type RNA-binding" evidence="7">
    <location>
        <begin position="54"/>
        <end position="144"/>
    </location>
</feature>
<dbReference type="Gene3D" id="1.10.10.10">
    <property type="entry name" value="Winged helix-like DNA-binding domain superfamily/Winged helix DNA-binding domain"/>
    <property type="match status" value="1"/>
</dbReference>
<dbReference type="SMART" id="SM00715">
    <property type="entry name" value="LA"/>
    <property type="match status" value="1"/>
</dbReference>
<dbReference type="InterPro" id="IPR045180">
    <property type="entry name" value="La_dom_prot"/>
</dbReference>
<reference evidence="10" key="1">
    <citation type="submission" date="2025-08" db="UniProtKB">
        <authorList>
            <consortium name="RefSeq"/>
        </authorList>
    </citation>
    <scope>IDENTIFICATION</scope>
</reference>
<feature type="domain" description="XRRM" evidence="8">
    <location>
        <begin position="277"/>
        <end position="400"/>
    </location>
</feature>
<evidence type="ECO:0000256" key="4">
    <source>
        <dbReference type="PROSITE-ProRule" id="PRU00332"/>
    </source>
</evidence>
<gene>
    <name evidence="10" type="primary">LOC105367308</name>
</gene>
<dbReference type="GO" id="GO:0045727">
    <property type="term" value="P:positive regulation of translation"/>
    <property type="evidence" value="ECO:0007669"/>
    <property type="project" value="TreeGrafter"/>
</dbReference>
<dbReference type="SMART" id="SM00360">
    <property type="entry name" value="RRM"/>
    <property type="match status" value="2"/>
</dbReference>
<keyword evidence="2 4" id="KW-0694">RNA-binding</keyword>
<dbReference type="InterPro" id="IPR036390">
    <property type="entry name" value="WH_DNA-bd_sf"/>
</dbReference>
<dbReference type="InterPro" id="IPR014886">
    <property type="entry name" value="La_xRRM"/>
</dbReference>
<feature type="domain" description="RRM" evidence="6">
    <location>
        <begin position="156"/>
        <end position="259"/>
    </location>
</feature>
<dbReference type="InterPro" id="IPR006630">
    <property type="entry name" value="La_HTH"/>
</dbReference>
<dbReference type="Pfam" id="PF05383">
    <property type="entry name" value="La"/>
    <property type="match status" value="1"/>
</dbReference>
<dbReference type="CDD" id="cd12291">
    <property type="entry name" value="RRM1_La"/>
    <property type="match status" value="1"/>
</dbReference>
<evidence type="ECO:0000256" key="2">
    <source>
        <dbReference type="ARBA" id="ARBA00022884"/>
    </source>
</evidence>